<organism evidence="3 4">
    <name type="scientific">Azorhizophilus paspali</name>
    <name type="common">Azotobacter paspali</name>
    <dbReference type="NCBI Taxonomy" id="69963"/>
    <lineage>
        <taxon>Bacteria</taxon>
        <taxon>Pseudomonadati</taxon>
        <taxon>Pseudomonadota</taxon>
        <taxon>Gammaproteobacteria</taxon>
        <taxon>Pseudomonadales</taxon>
        <taxon>Pseudomonadaceae</taxon>
        <taxon>Azorhizophilus</taxon>
    </lineage>
</organism>
<sequence>MAAYPLSLCLPALALCLSATLPSAASEAPIDCGAAVSTPDLEHCAALEQAKVERKLNAAYQKLVQHLSQPDTELDSYMAMRQKLLEAQRAWIKFREADCAAQYAMHASGTIRTLVHIGCMQERAEQRIEELENYVPY</sequence>
<dbReference type="Gene3D" id="1.20.1270.180">
    <property type="match status" value="1"/>
</dbReference>
<proteinExistence type="predicted"/>
<keyword evidence="1" id="KW-0732">Signal</keyword>
<dbReference type="InterPro" id="IPR009739">
    <property type="entry name" value="LprI-like_N"/>
</dbReference>
<gene>
    <name evidence="3" type="ORF">ACFFGX_15005</name>
</gene>
<protein>
    <submittedName>
        <fullName evidence="3">Lysozyme inhibitor LprI family protein</fullName>
    </submittedName>
</protein>
<accession>A0ABV6SNW6</accession>
<comment type="caution">
    <text evidence="3">The sequence shown here is derived from an EMBL/GenBank/DDBJ whole genome shotgun (WGS) entry which is preliminary data.</text>
</comment>
<keyword evidence="4" id="KW-1185">Reference proteome</keyword>
<feature type="signal peptide" evidence="1">
    <location>
        <begin position="1"/>
        <end position="24"/>
    </location>
</feature>
<reference evidence="3 4" key="1">
    <citation type="submission" date="2024-09" db="EMBL/GenBank/DDBJ databases">
        <authorList>
            <person name="Sun Q."/>
            <person name="Mori K."/>
        </authorList>
    </citation>
    <scope>NUCLEOTIDE SEQUENCE [LARGE SCALE GENOMIC DNA]</scope>
    <source>
        <strain evidence="3 4">NCAIM B.01794</strain>
    </source>
</reference>
<dbReference type="EMBL" id="JBHLSS010000098">
    <property type="protein sequence ID" value="MFC0710801.1"/>
    <property type="molecule type" value="Genomic_DNA"/>
</dbReference>
<dbReference type="Proteomes" id="UP001589891">
    <property type="component" value="Unassembled WGS sequence"/>
</dbReference>
<dbReference type="PANTHER" id="PTHR39176:SF1">
    <property type="entry name" value="PERIPLASMIC PROTEIN"/>
    <property type="match status" value="1"/>
</dbReference>
<evidence type="ECO:0000313" key="4">
    <source>
        <dbReference type="Proteomes" id="UP001589891"/>
    </source>
</evidence>
<evidence type="ECO:0000313" key="3">
    <source>
        <dbReference type="EMBL" id="MFC0710801.1"/>
    </source>
</evidence>
<dbReference type="PANTHER" id="PTHR39176">
    <property type="entry name" value="PERIPLASMIC PROTEIN-RELATED"/>
    <property type="match status" value="1"/>
</dbReference>
<feature type="domain" description="Lysozyme inhibitor LprI-like N-terminal" evidence="2">
    <location>
        <begin position="36"/>
        <end position="131"/>
    </location>
</feature>
<evidence type="ECO:0000259" key="2">
    <source>
        <dbReference type="Pfam" id="PF07007"/>
    </source>
</evidence>
<evidence type="ECO:0000256" key="1">
    <source>
        <dbReference type="SAM" id="SignalP"/>
    </source>
</evidence>
<dbReference type="RefSeq" id="WP_376947250.1">
    <property type="nucleotide sequence ID" value="NZ_CP171449.1"/>
</dbReference>
<feature type="chain" id="PRO_5046673022" evidence="1">
    <location>
        <begin position="25"/>
        <end position="137"/>
    </location>
</feature>
<dbReference type="Pfam" id="PF07007">
    <property type="entry name" value="LprI"/>
    <property type="match status" value="1"/>
</dbReference>
<name>A0ABV6SNW6_AZOPA</name>